<dbReference type="Proteomes" id="UP000823941">
    <property type="component" value="Chromosome 12"/>
</dbReference>
<dbReference type="EMBL" id="JAHIBW010000012">
    <property type="protein sequence ID" value="KAG7306398.1"/>
    <property type="molecule type" value="Genomic_DNA"/>
</dbReference>
<accession>A0ABQ7QN39</accession>
<comment type="caution">
    <text evidence="1">The sequence shown here is derived from an EMBL/GenBank/DDBJ whole genome shotgun (WGS) entry which is preliminary data.</text>
</comment>
<organism evidence="1 2">
    <name type="scientific">Plutella xylostella</name>
    <name type="common">Diamondback moth</name>
    <name type="synonym">Plutella maculipennis</name>
    <dbReference type="NCBI Taxonomy" id="51655"/>
    <lineage>
        <taxon>Eukaryota</taxon>
        <taxon>Metazoa</taxon>
        <taxon>Ecdysozoa</taxon>
        <taxon>Arthropoda</taxon>
        <taxon>Hexapoda</taxon>
        <taxon>Insecta</taxon>
        <taxon>Pterygota</taxon>
        <taxon>Neoptera</taxon>
        <taxon>Endopterygota</taxon>
        <taxon>Lepidoptera</taxon>
        <taxon>Glossata</taxon>
        <taxon>Ditrysia</taxon>
        <taxon>Yponomeutoidea</taxon>
        <taxon>Plutellidae</taxon>
        <taxon>Plutella</taxon>
    </lineage>
</organism>
<keyword evidence="2" id="KW-1185">Reference proteome</keyword>
<gene>
    <name evidence="1" type="ORF">JYU34_009028</name>
</gene>
<reference evidence="1 2" key="1">
    <citation type="submission" date="2021-06" db="EMBL/GenBank/DDBJ databases">
        <title>A haploid diamondback moth (Plutella xylostella L.) genome assembly resolves 31 chromosomes and identifies a diamide resistance mutation.</title>
        <authorList>
            <person name="Ward C.M."/>
            <person name="Perry K.D."/>
            <person name="Baker G."/>
            <person name="Powis K."/>
            <person name="Heckel D.G."/>
            <person name="Baxter S.W."/>
        </authorList>
    </citation>
    <scope>NUCLEOTIDE SEQUENCE [LARGE SCALE GENOMIC DNA]</scope>
    <source>
        <strain evidence="1 2">LV</strain>
        <tissue evidence="1">Single pupa</tissue>
    </source>
</reference>
<sequence length="122" mass="12660">MAGLRYNEAARSRVAGVGGLHFMVSVLAAVSGQCSGRESLTFMRWSGVTPGLARPVFVYSASGDEPSLTGACLARCRELDACAAVAVAYGGGNCQGVAASQDWALKVDSDAAFFQKTCLECE</sequence>
<evidence type="ECO:0000313" key="2">
    <source>
        <dbReference type="Proteomes" id="UP000823941"/>
    </source>
</evidence>
<name>A0ABQ7QN39_PLUXY</name>
<evidence type="ECO:0008006" key="3">
    <source>
        <dbReference type="Google" id="ProtNLM"/>
    </source>
</evidence>
<protein>
    <recommendedName>
        <fullName evidence="3">Apple domain-containing protein</fullName>
    </recommendedName>
</protein>
<evidence type="ECO:0000313" key="1">
    <source>
        <dbReference type="EMBL" id="KAG7306398.1"/>
    </source>
</evidence>
<proteinExistence type="predicted"/>